<evidence type="ECO:0000256" key="1">
    <source>
        <dbReference type="SAM" id="MobiDB-lite"/>
    </source>
</evidence>
<proteinExistence type="predicted"/>
<reference evidence="2 3" key="1">
    <citation type="submission" date="2019-05" db="EMBL/GenBank/DDBJ databases">
        <title>Another draft genome of Portunus trituberculatus and its Hox gene families provides insights of decapod evolution.</title>
        <authorList>
            <person name="Jeong J.-H."/>
            <person name="Song I."/>
            <person name="Kim S."/>
            <person name="Choi T."/>
            <person name="Kim D."/>
            <person name="Ryu S."/>
            <person name="Kim W."/>
        </authorList>
    </citation>
    <scope>NUCLEOTIDE SEQUENCE [LARGE SCALE GENOMIC DNA]</scope>
    <source>
        <tissue evidence="2">Muscle</tissue>
    </source>
</reference>
<feature type="region of interest" description="Disordered" evidence="1">
    <location>
        <begin position="1"/>
        <end position="20"/>
    </location>
</feature>
<evidence type="ECO:0000313" key="2">
    <source>
        <dbReference type="EMBL" id="MPC90486.1"/>
    </source>
</evidence>
<name>A0A5B7J8Z6_PORTR</name>
<protein>
    <submittedName>
        <fullName evidence="2">Uncharacterized protein</fullName>
    </submittedName>
</protein>
<sequence length="74" mass="8302">MRGQARCSSSVQAGETTHSHCQSAEDIHFLNHLEVCRMSSWSTSSLFVNDDRYAKTMTLEAVEKGTCHHFPCVN</sequence>
<keyword evidence="3" id="KW-1185">Reference proteome</keyword>
<comment type="caution">
    <text evidence="2">The sequence shown here is derived from an EMBL/GenBank/DDBJ whole genome shotgun (WGS) entry which is preliminary data.</text>
</comment>
<evidence type="ECO:0000313" key="3">
    <source>
        <dbReference type="Proteomes" id="UP000324222"/>
    </source>
</evidence>
<dbReference type="Proteomes" id="UP000324222">
    <property type="component" value="Unassembled WGS sequence"/>
</dbReference>
<accession>A0A5B7J8Z6</accession>
<gene>
    <name evidence="2" type="ORF">E2C01_085475</name>
</gene>
<dbReference type="EMBL" id="VSRR010084528">
    <property type="protein sequence ID" value="MPC90486.1"/>
    <property type="molecule type" value="Genomic_DNA"/>
</dbReference>
<dbReference type="AlphaFoldDB" id="A0A5B7J8Z6"/>
<organism evidence="2 3">
    <name type="scientific">Portunus trituberculatus</name>
    <name type="common">Swimming crab</name>
    <name type="synonym">Neptunus trituberculatus</name>
    <dbReference type="NCBI Taxonomy" id="210409"/>
    <lineage>
        <taxon>Eukaryota</taxon>
        <taxon>Metazoa</taxon>
        <taxon>Ecdysozoa</taxon>
        <taxon>Arthropoda</taxon>
        <taxon>Crustacea</taxon>
        <taxon>Multicrustacea</taxon>
        <taxon>Malacostraca</taxon>
        <taxon>Eumalacostraca</taxon>
        <taxon>Eucarida</taxon>
        <taxon>Decapoda</taxon>
        <taxon>Pleocyemata</taxon>
        <taxon>Brachyura</taxon>
        <taxon>Eubrachyura</taxon>
        <taxon>Portunoidea</taxon>
        <taxon>Portunidae</taxon>
        <taxon>Portuninae</taxon>
        <taxon>Portunus</taxon>
    </lineage>
</organism>